<dbReference type="RefSeq" id="WP_113979142.1">
    <property type="nucleotide sequence ID" value="NZ_AP022110.1"/>
</dbReference>
<evidence type="ECO:0000313" key="4">
    <source>
        <dbReference type="EMBL" id="AXB04311.1"/>
    </source>
</evidence>
<proteinExistence type="inferred from homology"/>
<dbReference type="InterPro" id="IPR029039">
    <property type="entry name" value="Flavoprotein-like_sf"/>
</dbReference>
<dbReference type="InterPro" id="IPR051545">
    <property type="entry name" value="NAD(P)H_dehydrogenase_qn"/>
</dbReference>
<dbReference type="PANTHER" id="PTHR10204">
    <property type="entry name" value="NAD P H OXIDOREDUCTASE-RELATED"/>
    <property type="match status" value="1"/>
</dbReference>
<evidence type="ECO:0000313" key="5">
    <source>
        <dbReference type="Proteomes" id="UP000266778"/>
    </source>
</evidence>
<dbReference type="PANTHER" id="PTHR10204:SF34">
    <property type="entry name" value="NAD(P)H DEHYDROGENASE [QUINONE] 1 ISOFORM 1"/>
    <property type="match status" value="1"/>
</dbReference>
<dbReference type="Pfam" id="PF02525">
    <property type="entry name" value="Flavodoxin_2"/>
    <property type="match status" value="1"/>
</dbReference>
<dbReference type="AlphaFoldDB" id="A0A3S5WWA1"/>
<dbReference type="EMBL" id="CP025706">
    <property type="protein sequence ID" value="AXB04311.1"/>
    <property type="molecule type" value="Genomic_DNA"/>
</dbReference>
<sequence length="201" mass="22457">MTPNLLVLNGNPKPDSLCHALAREYARSAEQGGARVTLHHVGELAFAPDLHHGYDEVQPLEPDLQAVQQSLTQAHHLVIVAPVWWGHLPARLKGLLDRTLLPGFAFRYQPGKAYPEQLLAGKTARLLLTMDSPPWYYRWWQGAPLERTLDKPVLGLCGIRLTHRQHLGPVHTSDEGARQRWISQAGAAAHQDVQRLGRRPA</sequence>
<evidence type="ECO:0000256" key="2">
    <source>
        <dbReference type="ARBA" id="ARBA00023002"/>
    </source>
</evidence>
<evidence type="ECO:0000259" key="3">
    <source>
        <dbReference type="Pfam" id="PF02525"/>
    </source>
</evidence>
<dbReference type="GO" id="GO:0003955">
    <property type="term" value="F:NAD(P)H dehydrogenase (quinone) activity"/>
    <property type="evidence" value="ECO:0007669"/>
    <property type="project" value="TreeGrafter"/>
</dbReference>
<accession>A0A3S5WWA1</accession>
<dbReference type="GO" id="GO:0005829">
    <property type="term" value="C:cytosol"/>
    <property type="evidence" value="ECO:0007669"/>
    <property type="project" value="TreeGrafter"/>
</dbReference>
<evidence type="ECO:0000256" key="1">
    <source>
        <dbReference type="ARBA" id="ARBA00006252"/>
    </source>
</evidence>
<dbReference type="InterPro" id="IPR003680">
    <property type="entry name" value="Flavodoxin_fold"/>
</dbReference>
<dbReference type="Gene3D" id="3.40.50.360">
    <property type="match status" value="1"/>
</dbReference>
<dbReference type="SUPFAM" id="SSF52218">
    <property type="entry name" value="Flavoproteins"/>
    <property type="match status" value="1"/>
</dbReference>
<keyword evidence="2" id="KW-0560">Oxidoreductase</keyword>
<reference evidence="4" key="1">
    <citation type="journal article" date="2019" name="J Environ">
        <title>Genetic characterization and potential molecular dissemination mechanism of tet (31) gene in Aeromonas caviae from an oxytetracycline wastewater treatment system.</title>
        <authorList>
            <person name="Shi Y."/>
            <person name="Tian Z."/>
            <person name="Leclercq S.O."/>
            <person name="Zhang H."/>
            <person name="Yang M."/>
            <person name="Zhang Y."/>
        </authorList>
    </citation>
    <scope>NUCLEOTIDE SEQUENCE</scope>
    <source>
        <strain evidence="4">T25-39</strain>
    </source>
</reference>
<organism evidence="4 5">
    <name type="scientific">Aeromonas caviae</name>
    <name type="common">Aeromonas punctata</name>
    <dbReference type="NCBI Taxonomy" id="648"/>
    <lineage>
        <taxon>Bacteria</taxon>
        <taxon>Pseudomonadati</taxon>
        <taxon>Pseudomonadota</taxon>
        <taxon>Gammaproteobacteria</taxon>
        <taxon>Aeromonadales</taxon>
        <taxon>Aeromonadaceae</taxon>
        <taxon>Aeromonas</taxon>
    </lineage>
</organism>
<protein>
    <submittedName>
        <fullName evidence="4">NAD(P)H-dependent oxidoreductase</fullName>
    </submittedName>
</protein>
<gene>
    <name evidence="4" type="ORF">C1C91_04095</name>
</gene>
<feature type="domain" description="Flavodoxin-like fold" evidence="3">
    <location>
        <begin position="4"/>
        <end position="173"/>
    </location>
</feature>
<comment type="similarity">
    <text evidence="1">Belongs to the NAD(P)H dehydrogenase (quinone) family.</text>
</comment>
<dbReference type="Proteomes" id="UP000266778">
    <property type="component" value="Chromosome"/>
</dbReference>
<name>A0A3S5WWA1_AERCA</name>